<dbReference type="CDD" id="cd06261">
    <property type="entry name" value="TM_PBP2"/>
    <property type="match status" value="1"/>
</dbReference>
<accession>A0A369YGT7</accession>
<protein>
    <submittedName>
        <fullName evidence="11">ABC transporter permease subunit</fullName>
    </submittedName>
</protein>
<feature type="transmembrane region" description="Helical" evidence="9">
    <location>
        <begin position="110"/>
        <end position="134"/>
    </location>
</feature>
<feature type="transmembrane region" description="Helical" evidence="9">
    <location>
        <begin position="283"/>
        <end position="305"/>
    </location>
</feature>
<keyword evidence="2 9" id="KW-0813">Transport</keyword>
<evidence type="ECO:0000256" key="8">
    <source>
        <dbReference type="ARBA" id="ARBA00024202"/>
    </source>
</evidence>
<dbReference type="Pfam" id="PF00528">
    <property type="entry name" value="BPD_transp_1"/>
    <property type="match status" value="1"/>
</dbReference>
<dbReference type="PANTHER" id="PTHR43163">
    <property type="entry name" value="DIPEPTIDE TRANSPORT SYSTEM PERMEASE PROTEIN DPPB-RELATED"/>
    <property type="match status" value="1"/>
</dbReference>
<comment type="caution">
    <text evidence="11">The sequence shown here is derived from an EMBL/GenBank/DDBJ whole genome shotgun (WGS) entry which is preliminary data.</text>
</comment>
<keyword evidence="3" id="KW-1003">Cell membrane</keyword>
<feature type="transmembrane region" description="Helical" evidence="9">
    <location>
        <begin position="240"/>
        <end position="263"/>
    </location>
</feature>
<keyword evidence="7 9" id="KW-0472">Membrane</keyword>
<evidence type="ECO:0000256" key="1">
    <source>
        <dbReference type="ARBA" id="ARBA00004429"/>
    </source>
</evidence>
<dbReference type="InterPro" id="IPR035906">
    <property type="entry name" value="MetI-like_sf"/>
</dbReference>
<evidence type="ECO:0000259" key="10">
    <source>
        <dbReference type="PROSITE" id="PS50928"/>
    </source>
</evidence>
<evidence type="ECO:0000256" key="9">
    <source>
        <dbReference type="RuleBase" id="RU363032"/>
    </source>
</evidence>
<dbReference type="RefSeq" id="WP_111401801.1">
    <property type="nucleotide sequence ID" value="NZ_QEPN01000001.1"/>
</dbReference>
<evidence type="ECO:0000256" key="5">
    <source>
        <dbReference type="ARBA" id="ARBA00022692"/>
    </source>
</evidence>
<evidence type="ECO:0000256" key="7">
    <source>
        <dbReference type="ARBA" id="ARBA00023136"/>
    </source>
</evidence>
<sequence>MLGQFIRKILLTAITLLILSLISYVILLRDPLNDFADSNIVMRYVYYLTALVQGDLGISYISGEPLTAQILAVFPATLSLCLSALLLALVLGLPLGLFAAQFQHTTLGKLLTTLGSFSFVFPVFWLAALLLYYASVNQWEIAAVGDLHPIYEIRPLTGFKLVDISLSESDYQLKMMQSALHHLALPSLVLGIPATLEVMRLTQNRAIYVMKQSYMRVALTRGWSSFKIWRTHVLGNTLPALVPLIAHLFTVIFAFEILIENIFSISGIGRWLINALMVQDYNAISAASMAIGIFVLSINLLSGLMTSLLDPAKKKDWYV</sequence>
<feature type="transmembrane region" description="Helical" evidence="9">
    <location>
        <begin position="6"/>
        <end position="28"/>
    </location>
</feature>
<evidence type="ECO:0000256" key="4">
    <source>
        <dbReference type="ARBA" id="ARBA00022519"/>
    </source>
</evidence>
<organism evidence="11 12">
    <name type="scientific">Haemophilus sputorum</name>
    <dbReference type="NCBI Taxonomy" id="1078480"/>
    <lineage>
        <taxon>Bacteria</taxon>
        <taxon>Pseudomonadati</taxon>
        <taxon>Pseudomonadota</taxon>
        <taxon>Gammaproteobacteria</taxon>
        <taxon>Pasteurellales</taxon>
        <taxon>Pasteurellaceae</taxon>
        <taxon>Haemophilus</taxon>
    </lineage>
</organism>
<dbReference type="EMBL" id="QEPN01000001">
    <property type="protein sequence ID" value="RDE73972.1"/>
    <property type="molecule type" value="Genomic_DNA"/>
</dbReference>
<dbReference type="InterPro" id="IPR000515">
    <property type="entry name" value="MetI-like"/>
</dbReference>
<keyword evidence="4" id="KW-0997">Cell inner membrane</keyword>
<evidence type="ECO:0000313" key="11">
    <source>
        <dbReference type="EMBL" id="RDE73972.1"/>
    </source>
</evidence>
<dbReference type="GO" id="GO:0005886">
    <property type="term" value="C:plasma membrane"/>
    <property type="evidence" value="ECO:0007669"/>
    <property type="project" value="UniProtKB-SubCell"/>
</dbReference>
<name>A0A369YGT7_9PAST</name>
<dbReference type="AlphaFoldDB" id="A0A369YGT7"/>
<feature type="transmembrane region" description="Helical" evidence="9">
    <location>
        <begin position="73"/>
        <end position="98"/>
    </location>
</feature>
<evidence type="ECO:0000256" key="2">
    <source>
        <dbReference type="ARBA" id="ARBA00022448"/>
    </source>
</evidence>
<keyword evidence="5 9" id="KW-0812">Transmembrane</keyword>
<gene>
    <name evidence="11" type="ORF">DPV93_02105</name>
</gene>
<evidence type="ECO:0000256" key="3">
    <source>
        <dbReference type="ARBA" id="ARBA00022475"/>
    </source>
</evidence>
<dbReference type="GO" id="GO:0071916">
    <property type="term" value="F:dipeptide transmembrane transporter activity"/>
    <property type="evidence" value="ECO:0007669"/>
    <property type="project" value="TreeGrafter"/>
</dbReference>
<proteinExistence type="inferred from homology"/>
<dbReference type="Proteomes" id="UP000253872">
    <property type="component" value="Unassembled WGS sequence"/>
</dbReference>
<evidence type="ECO:0000256" key="6">
    <source>
        <dbReference type="ARBA" id="ARBA00022989"/>
    </source>
</evidence>
<keyword evidence="6 9" id="KW-1133">Transmembrane helix</keyword>
<dbReference type="SUPFAM" id="SSF161098">
    <property type="entry name" value="MetI-like"/>
    <property type="match status" value="1"/>
</dbReference>
<comment type="subcellular location">
    <subcellularLocation>
        <location evidence="1">Cell inner membrane</location>
        <topology evidence="1">Multi-pass membrane protein</topology>
    </subcellularLocation>
    <subcellularLocation>
        <location evidence="9">Cell membrane</location>
        <topology evidence="9">Multi-pass membrane protein</topology>
    </subcellularLocation>
</comment>
<evidence type="ECO:0000313" key="12">
    <source>
        <dbReference type="Proteomes" id="UP000253872"/>
    </source>
</evidence>
<dbReference type="STRING" id="1035839.GCA_000238795_01663"/>
<dbReference type="Gene3D" id="1.10.3720.10">
    <property type="entry name" value="MetI-like"/>
    <property type="match status" value="1"/>
</dbReference>
<reference evidence="11 12" key="1">
    <citation type="submission" date="2018-05" db="EMBL/GenBank/DDBJ databases">
        <title>Draft Genome Sequences for a Diverse set of 7 Haemophilus Species.</title>
        <authorList>
            <person name="Nichols M."/>
            <person name="Topaz N."/>
            <person name="Wang X."/>
            <person name="Wang X."/>
            <person name="Boxrud D."/>
        </authorList>
    </citation>
    <scope>NUCLEOTIDE SEQUENCE [LARGE SCALE GENOMIC DNA]</scope>
    <source>
        <strain evidence="11 12">C2002001239</strain>
    </source>
</reference>
<feature type="transmembrane region" description="Helical" evidence="9">
    <location>
        <begin position="40"/>
        <end position="61"/>
    </location>
</feature>
<comment type="similarity">
    <text evidence="8">Belongs to the binding-protein-dependent transport system permease family. OppBC subfamily.</text>
</comment>
<dbReference type="PANTHER" id="PTHR43163:SF4">
    <property type="entry name" value="PUTRESCINE EXPORT SYSTEM PERMEASE PROTEIN SAPB"/>
    <property type="match status" value="1"/>
</dbReference>
<dbReference type="PROSITE" id="PS50928">
    <property type="entry name" value="ABC_TM1"/>
    <property type="match status" value="1"/>
</dbReference>
<feature type="domain" description="ABC transmembrane type-1" evidence="10">
    <location>
        <begin position="74"/>
        <end position="302"/>
    </location>
</feature>